<dbReference type="Pfam" id="PF02288">
    <property type="entry name" value="Dehydratase_MU"/>
    <property type="match status" value="1"/>
</dbReference>
<gene>
    <name evidence="1" type="primary">pduD_1</name>
    <name evidence="1" type="ORF">NCTC9177_00164</name>
</gene>
<dbReference type="InterPro" id="IPR003208">
    <property type="entry name" value="Dehydtase/Dehydtase_re"/>
</dbReference>
<reference evidence="1 2" key="1">
    <citation type="submission" date="2018-06" db="EMBL/GenBank/DDBJ databases">
        <authorList>
            <consortium name="Pathogen Informatics"/>
            <person name="Doyle S."/>
        </authorList>
    </citation>
    <scope>NUCLEOTIDE SEQUENCE [LARGE SCALE GENOMIC DNA]</scope>
    <source>
        <strain evidence="1 2">NCTC9177</strain>
    </source>
</reference>
<dbReference type="Proteomes" id="UP000254545">
    <property type="component" value="Unassembled WGS sequence"/>
</dbReference>
<sequence length="314" mass="34716">MQQTTQIQPSFTLKTREGGVASADERADEVVIGVGPAFDKHQHHTLIDMPHGAILKELIAGVEEEGLHARVVRILRTSDVSFMAWDAANLSGSGIGIGIQSKGTTVIHQRDLLPLSNLELFSQAPLLTLETYRQIGKKRRALCAQRVTFAGAGGERSDGAAEIYGQSRAISYQRDQTCGAGRRARHPARRLSKGVTMSEKTMRVQDYPLATRCPEHILTPTGKPLTDITLEKVLSGEVGRRMCGSPARPLSTRRRLPSRCSAMRWRAIFAARRSLSPFLTSAFWLSITRCARSAPRRRSCWRSPTSWSTPGMRQ</sequence>
<dbReference type="InterPro" id="IPR003207">
    <property type="entry name" value="Ppandiol/glycerol_DeHydtase_su"/>
</dbReference>
<accession>A0A7H4M7W0</accession>
<dbReference type="EC" id="4.2.1.28" evidence="1"/>
<dbReference type="GO" id="GO:0050215">
    <property type="term" value="F:propanediol dehydratase activity"/>
    <property type="evidence" value="ECO:0007669"/>
    <property type="project" value="UniProtKB-EC"/>
</dbReference>
<dbReference type="SUPFAM" id="SSF47148">
    <property type="entry name" value="Diol dehydratase, gamma subunit"/>
    <property type="match status" value="1"/>
</dbReference>
<dbReference type="InterPro" id="IPR036091">
    <property type="entry name" value="Prodiol/glycerol_DeHase__sf_su"/>
</dbReference>
<dbReference type="InterPro" id="IPR010254">
    <property type="entry name" value="B12-dep_deHydtase_bsu"/>
</dbReference>
<organism evidence="1 2">
    <name type="scientific">Klebsiella variicola</name>
    <dbReference type="NCBI Taxonomy" id="244366"/>
    <lineage>
        <taxon>Bacteria</taxon>
        <taxon>Pseudomonadati</taxon>
        <taxon>Pseudomonadota</taxon>
        <taxon>Gammaproteobacteria</taxon>
        <taxon>Enterobacterales</taxon>
        <taxon>Enterobacteriaceae</taxon>
        <taxon>Klebsiella/Raoultella group</taxon>
        <taxon>Klebsiella</taxon>
        <taxon>Klebsiella pneumoniae complex</taxon>
    </lineage>
</organism>
<dbReference type="Gene3D" id="3.40.50.10150">
    <property type="entry name" value="B12-dependent dehydatase associated subunit"/>
    <property type="match status" value="1"/>
</dbReference>
<evidence type="ECO:0000313" key="1">
    <source>
        <dbReference type="EMBL" id="STS86410.1"/>
    </source>
</evidence>
<keyword evidence="1" id="KW-0456">Lyase</keyword>
<evidence type="ECO:0000313" key="2">
    <source>
        <dbReference type="Proteomes" id="UP000254545"/>
    </source>
</evidence>
<protein>
    <submittedName>
        <fullName evidence="1">Glycerol dehydratase medium subunit</fullName>
        <ecNumber evidence="1">4.2.1.28</ecNumber>
    </submittedName>
</protein>
<proteinExistence type="predicted"/>
<dbReference type="Pfam" id="PF02287">
    <property type="entry name" value="Dehydratase_SU"/>
    <property type="match status" value="1"/>
</dbReference>
<dbReference type="EMBL" id="UGKR01000003">
    <property type="protein sequence ID" value="STS86410.1"/>
    <property type="molecule type" value="Genomic_DNA"/>
</dbReference>
<dbReference type="AlphaFoldDB" id="A0A7H4M7W0"/>
<name>A0A7H4M7W0_KLEVA</name>
<dbReference type="SUPFAM" id="SSF52968">
    <property type="entry name" value="B12-dependent dehydatase associated subunit"/>
    <property type="match status" value="1"/>
</dbReference>
<comment type="caution">
    <text evidence="1">The sequence shown here is derived from an EMBL/GenBank/DDBJ whole genome shotgun (WGS) entry which is preliminary data.</text>
</comment>